<evidence type="ECO:0000256" key="6">
    <source>
        <dbReference type="SAM" id="Phobius"/>
    </source>
</evidence>
<evidence type="ECO:0000256" key="3">
    <source>
        <dbReference type="ARBA" id="ARBA00022692"/>
    </source>
</evidence>
<feature type="domain" description="DUF3817" evidence="7">
    <location>
        <begin position="9"/>
        <end position="97"/>
    </location>
</feature>
<dbReference type="RefSeq" id="WP_154175551.1">
    <property type="nucleotide sequence ID" value="NZ_WJXZ01000006.1"/>
</dbReference>
<reference evidence="8 9" key="1">
    <citation type="journal article" date="2018" name="Antonie Van Leeuwenhoek">
        <title>Larkinella terrae sp. nov., isolated from soil on Jeju Island, South Korea.</title>
        <authorList>
            <person name="Ten L.N."/>
            <person name="Jeon J."/>
            <person name="Park S.J."/>
            <person name="Park S."/>
            <person name="Lee S.Y."/>
            <person name="Kim M.K."/>
            <person name="Jung H.Y."/>
        </authorList>
    </citation>
    <scope>NUCLEOTIDE SEQUENCE [LARGE SCALE GENOMIC DNA]</scope>
    <source>
        <strain evidence="8 9">KCTC 52001</strain>
    </source>
</reference>
<dbReference type="PANTHER" id="PTHR40077">
    <property type="entry name" value="MEMBRANE PROTEIN-RELATED"/>
    <property type="match status" value="1"/>
</dbReference>
<gene>
    <name evidence="8" type="ORF">GJJ30_12840</name>
</gene>
<feature type="transmembrane region" description="Helical" evidence="6">
    <location>
        <begin position="72"/>
        <end position="91"/>
    </location>
</feature>
<evidence type="ECO:0000256" key="1">
    <source>
        <dbReference type="ARBA" id="ARBA00004651"/>
    </source>
</evidence>
<dbReference type="GO" id="GO:0005886">
    <property type="term" value="C:plasma membrane"/>
    <property type="evidence" value="ECO:0007669"/>
    <property type="project" value="UniProtKB-SubCell"/>
</dbReference>
<dbReference type="InterPro" id="IPR023845">
    <property type="entry name" value="DUF3817_TM"/>
</dbReference>
<feature type="transmembrane region" description="Helical" evidence="6">
    <location>
        <begin position="12"/>
        <end position="33"/>
    </location>
</feature>
<evidence type="ECO:0000256" key="2">
    <source>
        <dbReference type="ARBA" id="ARBA00022475"/>
    </source>
</evidence>
<dbReference type="OrthoDB" id="1121311at2"/>
<evidence type="ECO:0000313" key="8">
    <source>
        <dbReference type="EMBL" id="MRS62179.1"/>
    </source>
</evidence>
<evidence type="ECO:0000313" key="9">
    <source>
        <dbReference type="Proteomes" id="UP000441754"/>
    </source>
</evidence>
<keyword evidence="9" id="KW-1185">Reference proteome</keyword>
<evidence type="ECO:0000256" key="5">
    <source>
        <dbReference type="ARBA" id="ARBA00023136"/>
    </source>
</evidence>
<dbReference type="EMBL" id="WJXZ01000006">
    <property type="protein sequence ID" value="MRS62179.1"/>
    <property type="molecule type" value="Genomic_DNA"/>
</dbReference>
<proteinExistence type="predicted"/>
<comment type="subcellular location">
    <subcellularLocation>
        <location evidence="1">Cell membrane</location>
        <topology evidence="1">Multi-pass membrane protein</topology>
    </subcellularLocation>
</comment>
<protein>
    <submittedName>
        <fullName evidence="8">DUF3817 domain-containing protein</fullName>
    </submittedName>
</protein>
<evidence type="ECO:0000259" key="7">
    <source>
        <dbReference type="Pfam" id="PF12823"/>
    </source>
</evidence>
<organism evidence="8 9">
    <name type="scientific">Larkinella terrae</name>
    <dbReference type="NCBI Taxonomy" id="2025311"/>
    <lineage>
        <taxon>Bacteria</taxon>
        <taxon>Pseudomonadati</taxon>
        <taxon>Bacteroidota</taxon>
        <taxon>Cytophagia</taxon>
        <taxon>Cytophagales</taxon>
        <taxon>Spirosomataceae</taxon>
        <taxon>Larkinella</taxon>
    </lineage>
</organism>
<accession>A0A7K0EK23</accession>
<keyword evidence="2" id="KW-1003">Cell membrane</keyword>
<keyword evidence="5 6" id="KW-0472">Membrane</keyword>
<dbReference type="Pfam" id="PF12823">
    <property type="entry name" value="DUF3817"/>
    <property type="match status" value="1"/>
</dbReference>
<comment type="caution">
    <text evidence="8">The sequence shown here is derived from an EMBL/GenBank/DDBJ whole genome shotgun (WGS) entry which is preliminary data.</text>
</comment>
<keyword evidence="4 6" id="KW-1133">Transmembrane helix</keyword>
<dbReference type="PANTHER" id="PTHR40077:SF1">
    <property type="entry name" value="MEMBRANE PROTEIN"/>
    <property type="match status" value="1"/>
</dbReference>
<dbReference type="AlphaFoldDB" id="A0A7K0EK23"/>
<feature type="transmembrane region" description="Helical" evidence="6">
    <location>
        <begin position="45"/>
        <end position="66"/>
    </location>
</feature>
<keyword evidence="3 6" id="KW-0812">Transmembrane</keyword>
<evidence type="ECO:0000256" key="4">
    <source>
        <dbReference type="ARBA" id="ARBA00022989"/>
    </source>
</evidence>
<dbReference type="Proteomes" id="UP000441754">
    <property type="component" value="Unassembled WGS sequence"/>
</dbReference>
<sequence length="104" mass="11688">MNFSLKTPLGRFRLIGILEGISFLVLLGIAMPLKYLAGWPHAVKVVGWAHGVLFIAYLIALISVTFDRRWSIGRVIIAFVASLVPFGTFWLESRLKKEQEQTVS</sequence>
<name>A0A7K0EK23_9BACT</name>
<dbReference type="NCBIfam" id="TIGR03954">
    <property type="entry name" value="integ_memb_HG"/>
    <property type="match status" value="1"/>
</dbReference>